<comment type="caution">
    <text evidence="2">The sequence shown here is derived from an EMBL/GenBank/DDBJ whole genome shotgun (WGS) entry which is preliminary data.</text>
</comment>
<dbReference type="EMBL" id="JAPCKI010000014">
    <property type="protein sequence ID" value="MDD2179550.1"/>
    <property type="molecule type" value="Genomic_DNA"/>
</dbReference>
<name>A0ABT5S0T2_9BURK</name>
<dbReference type="Pfam" id="PF14355">
    <property type="entry name" value="Abi_C"/>
    <property type="match status" value="1"/>
</dbReference>
<evidence type="ECO:0000313" key="2">
    <source>
        <dbReference type="EMBL" id="MDD2179550.1"/>
    </source>
</evidence>
<feature type="domain" description="Abortive infection protein-like C-terminal" evidence="1">
    <location>
        <begin position="185"/>
        <end position="259"/>
    </location>
</feature>
<dbReference type="Proteomes" id="UP001148932">
    <property type="component" value="Unassembled WGS sequence"/>
</dbReference>
<protein>
    <submittedName>
        <fullName evidence="2">Abortive infection family protein</fullName>
    </submittedName>
</protein>
<reference evidence="2" key="1">
    <citation type="submission" date="2022-10" db="EMBL/GenBank/DDBJ databases">
        <title>Description of microaerobic benzene degrading bacteria.</title>
        <authorList>
            <person name="Bedics A."/>
            <person name="Tancsics A."/>
            <person name="Banerjee S."/>
        </authorList>
    </citation>
    <scope>NUCLEOTIDE SEQUENCE</scope>
    <source>
        <strain evidence="2">D2M1</strain>
    </source>
</reference>
<proteinExistence type="predicted"/>
<dbReference type="RefSeq" id="WP_274112797.1">
    <property type="nucleotide sequence ID" value="NZ_JAPCKI010000014.1"/>
</dbReference>
<organism evidence="2 3">
    <name type="scientific">Acidovorax benzenivorans</name>
    <dbReference type="NCBI Taxonomy" id="2987520"/>
    <lineage>
        <taxon>Bacteria</taxon>
        <taxon>Pseudomonadati</taxon>
        <taxon>Pseudomonadota</taxon>
        <taxon>Betaproteobacteria</taxon>
        <taxon>Burkholderiales</taxon>
        <taxon>Comamonadaceae</taxon>
        <taxon>Acidovorax</taxon>
    </lineage>
</organism>
<accession>A0ABT5S0T2</accession>
<evidence type="ECO:0000313" key="3">
    <source>
        <dbReference type="Proteomes" id="UP001148932"/>
    </source>
</evidence>
<sequence length="269" mass="29494">MTNKIPNSVIGAVSSVLAEHYYSHSTLNSLFMESGAPGGVPEGNCETKCSSWLRRCNDDSTVDPMQVLGQVIQKFMDLEPDDWNQKIGPGQERIRASLAKNQLTYQMNGFITLAGASPAAKSLADFFKAGDFSSIEAEFERAISQVDRDPHAAITASSAIIEALCKTYIETRQLDMPTMQTIGPLWRVVQQHLGLNIDRTLQDDQKRILQGLASIVDGIGAYRTHIGSAHGRGIEPPKIVVSEARLAVHASHTIVIFVMERWLGAMRSV</sequence>
<dbReference type="InterPro" id="IPR026001">
    <property type="entry name" value="Abi-like_C"/>
</dbReference>
<gene>
    <name evidence="2" type="ORF">OIN59_19100</name>
</gene>
<keyword evidence="3" id="KW-1185">Reference proteome</keyword>
<evidence type="ECO:0000259" key="1">
    <source>
        <dbReference type="Pfam" id="PF14355"/>
    </source>
</evidence>